<keyword evidence="2" id="KW-1185">Reference proteome</keyword>
<reference evidence="1 2" key="1">
    <citation type="submission" date="2014-10" db="EMBL/GenBank/DDBJ databases">
        <title>Genome sequencing of Vitellibacter vladivostokensis KMM 3516.</title>
        <authorList>
            <person name="Thevarajoo S."/>
            <person name="Selvaratnam C."/>
            <person name="Goh K.M."/>
            <person name="Chong C.S."/>
        </authorList>
    </citation>
    <scope>NUCLEOTIDE SEQUENCE [LARGE SCALE GENOMIC DNA]</scope>
    <source>
        <strain evidence="1 2">KMM 3516</strain>
    </source>
</reference>
<dbReference type="SUPFAM" id="SSF160574">
    <property type="entry name" value="BT0923-like"/>
    <property type="match status" value="1"/>
</dbReference>
<evidence type="ECO:0000313" key="1">
    <source>
        <dbReference type="EMBL" id="KJJ37742.1"/>
    </source>
</evidence>
<comment type="caution">
    <text evidence="1">The sequence shown here is derived from an EMBL/GenBank/DDBJ whole genome shotgun (WGS) entry which is preliminary data.</text>
</comment>
<accession>A0ABR5DG19</accession>
<evidence type="ECO:0000313" key="2">
    <source>
        <dbReference type="Proteomes" id="UP000033497"/>
    </source>
</evidence>
<gene>
    <name evidence="1" type="ORF">MB09_13050</name>
</gene>
<evidence type="ECO:0008006" key="3">
    <source>
        <dbReference type="Google" id="ProtNLM"/>
    </source>
</evidence>
<organism evidence="1 2">
    <name type="scientific">Aequorivita vladivostokensis</name>
    <dbReference type="NCBI Taxonomy" id="171194"/>
    <lineage>
        <taxon>Bacteria</taxon>
        <taxon>Pseudomonadati</taxon>
        <taxon>Bacteroidota</taxon>
        <taxon>Flavobacteriia</taxon>
        <taxon>Flavobacteriales</taxon>
        <taxon>Flavobacteriaceae</taxon>
        <taxon>Aequorivita</taxon>
    </lineage>
</organism>
<proteinExistence type="predicted"/>
<name>A0ABR5DG19_9FLAO</name>
<dbReference type="EMBL" id="JSVU01000009">
    <property type="protein sequence ID" value="KJJ37742.1"/>
    <property type="molecule type" value="Genomic_DNA"/>
</dbReference>
<sequence length="105" mass="11211">MESRIEAAQDVDAVVETEATVATDAETAEIAAADVAQDYKEVKASEVPQTVQDAVAKDFSGATISKAYVNAQGDYKIELATADAKKATVYANAKGEWIKNELKKQ</sequence>
<protein>
    <recommendedName>
        <fullName evidence="3">PepSY domain-containing protein</fullName>
    </recommendedName>
</protein>
<dbReference type="Proteomes" id="UP000033497">
    <property type="component" value="Unassembled WGS sequence"/>
</dbReference>